<feature type="chain" id="PRO_5014546012" evidence="1">
    <location>
        <begin position="25"/>
        <end position="116"/>
    </location>
</feature>
<dbReference type="RefSeq" id="XP_013419524.1">
    <property type="nucleotide sequence ID" value="XM_013564070.1"/>
</dbReference>
<dbReference type="AlphaFoldDB" id="A0A1S3KA69"/>
<name>A0A1S3KA69_LINAN</name>
<proteinExistence type="predicted"/>
<sequence length="116" mass="12617">MAGYLGVLLIAVILTGSVLRETQADCCYSLSRSAFCKDCTKKTPYCGYGSCNIFGCACKDGCRKDCGYKLGSYSKILNNGTVGWLAKCDCTNKRSVEDAHRNKDVDADRYGQEPQG</sequence>
<dbReference type="RefSeq" id="XP_013419522.1">
    <property type="nucleotide sequence ID" value="XM_013564068.1"/>
</dbReference>
<feature type="signal peptide" evidence="1">
    <location>
        <begin position="1"/>
        <end position="24"/>
    </location>
</feature>
<keyword evidence="2" id="KW-1185">Reference proteome</keyword>
<dbReference type="RefSeq" id="XP_013419523.1">
    <property type="nucleotide sequence ID" value="XM_013564069.2"/>
</dbReference>
<evidence type="ECO:0000313" key="4">
    <source>
        <dbReference type="RefSeq" id="XP_013419523.1"/>
    </source>
</evidence>
<reference evidence="3 4" key="1">
    <citation type="submission" date="2025-04" db="UniProtKB">
        <authorList>
            <consortium name="RefSeq"/>
        </authorList>
    </citation>
    <scope>IDENTIFICATION</scope>
    <source>
        <tissue evidence="3 4">Gonads</tissue>
    </source>
</reference>
<dbReference type="Proteomes" id="UP000085678">
    <property type="component" value="Unplaced"/>
</dbReference>
<dbReference type="Gene3D" id="3.30.70.2800">
    <property type="match status" value="1"/>
</dbReference>
<protein>
    <submittedName>
        <fullName evidence="3 4">Uncharacterized protein LOC106180165</fullName>
    </submittedName>
</protein>
<evidence type="ECO:0000313" key="5">
    <source>
        <dbReference type="RefSeq" id="XP_013419524.1"/>
    </source>
</evidence>
<accession>A0A1S3KA69</accession>
<dbReference type="OrthoDB" id="6513868at2759"/>
<organism evidence="2 4">
    <name type="scientific">Lingula anatina</name>
    <name type="common">Brachiopod</name>
    <name type="synonym">Lingula unguis</name>
    <dbReference type="NCBI Taxonomy" id="7574"/>
    <lineage>
        <taxon>Eukaryota</taxon>
        <taxon>Metazoa</taxon>
        <taxon>Spiralia</taxon>
        <taxon>Lophotrochozoa</taxon>
        <taxon>Brachiopoda</taxon>
        <taxon>Linguliformea</taxon>
        <taxon>Lingulata</taxon>
        <taxon>Lingulida</taxon>
        <taxon>Linguloidea</taxon>
        <taxon>Lingulidae</taxon>
        <taxon>Lingula</taxon>
    </lineage>
</organism>
<gene>
    <name evidence="3 4 5" type="primary">LOC106180165</name>
</gene>
<evidence type="ECO:0000313" key="3">
    <source>
        <dbReference type="RefSeq" id="XP_013419522.1"/>
    </source>
</evidence>
<dbReference type="KEGG" id="lak:106180165"/>
<keyword evidence="1" id="KW-0732">Signal</keyword>
<evidence type="ECO:0000256" key="1">
    <source>
        <dbReference type="SAM" id="SignalP"/>
    </source>
</evidence>
<evidence type="ECO:0000313" key="2">
    <source>
        <dbReference type="Proteomes" id="UP000085678"/>
    </source>
</evidence>
<dbReference type="GeneID" id="106180165"/>